<evidence type="ECO:0000313" key="3">
    <source>
        <dbReference type="WBParaSite" id="SRAE_2000080400.1"/>
    </source>
</evidence>
<dbReference type="Gene3D" id="3.80.10.10">
    <property type="entry name" value="Ribonuclease Inhibitor"/>
    <property type="match status" value="1"/>
</dbReference>
<dbReference type="SUPFAM" id="SSF52047">
    <property type="entry name" value="RNI-like"/>
    <property type="match status" value="1"/>
</dbReference>
<dbReference type="InterPro" id="IPR032675">
    <property type="entry name" value="LRR_dom_sf"/>
</dbReference>
<dbReference type="WBParaSite" id="SRAE_2000080400.1">
    <property type="protein sequence ID" value="SRAE_2000080400.1"/>
    <property type="gene ID" value="WBGene00261004"/>
</dbReference>
<protein>
    <submittedName>
        <fullName evidence="3">F-box domain-containing protein</fullName>
    </submittedName>
</protein>
<dbReference type="OrthoDB" id="550575at2759"/>
<dbReference type="GeneID" id="36378498"/>
<evidence type="ECO:0000313" key="4">
    <source>
        <dbReference type="WormBase" id="SRAE_2000080400"/>
    </source>
</evidence>
<keyword evidence="2" id="KW-1185">Reference proteome</keyword>
<reference evidence="1 2" key="1">
    <citation type="submission" date="2014-09" db="EMBL/GenBank/DDBJ databases">
        <authorList>
            <person name="Martin A.A."/>
        </authorList>
    </citation>
    <scope>NUCLEOTIDE SEQUENCE</scope>
    <source>
        <strain evidence="2">ED321</strain>
        <strain evidence="1">ED321 Heterogonic</strain>
    </source>
</reference>
<reference evidence="3" key="2">
    <citation type="submission" date="2020-12" db="UniProtKB">
        <authorList>
            <consortium name="WormBaseParasite"/>
        </authorList>
    </citation>
    <scope>IDENTIFICATION</scope>
</reference>
<accession>A0A090MXW3</accession>
<proteinExistence type="predicted"/>
<gene>
    <name evidence="1 3 4" type="ORF">SRAE_2000080400</name>
</gene>
<organism evidence="1">
    <name type="scientific">Strongyloides ratti</name>
    <name type="common">Parasitic roundworm</name>
    <dbReference type="NCBI Taxonomy" id="34506"/>
    <lineage>
        <taxon>Eukaryota</taxon>
        <taxon>Metazoa</taxon>
        <taxon>Ecdysozoa</taxon>
        <taxon>Nematoda</taxon>
        <taxon>Chromadorea</taxon>
        <taxon>Rhabditida</taxon>
        <taxon>Tylenchina</taxon>
        <taxon>Panagrolaimomorpha</taxon>
        <taxon>Strongyloidoidea</taxon>
        <taxon>Strongyloididae</taxon>
        <taxon>Strongyloides</taxon>
    </lineage>
</organism>
<dbReference type="WormBase" id="SRAE_2000080400">
    <property type="protein sequence ID" value="SRP01883"/>
    <property type="gene ID" value="WBGene00261004"/>
</dbReference>
<dbReference type="RefSeq" id="XP_024505334.1">
    <property type="nucleotide sequence ID" value="XM_024651680.1"/>
</dbReference>
<name>A0A090MXW3_STRRB</name>
<evidence type="ECO:0000313" key="1">
    <source>
        <dbReference type="EMBL" id="CEF66134.1"/>
    </source>
</evidence>
<dbReference type="AlphaFoldDB" id="A0A090MXW3"/>
<sequence length="598" mass="69894">MVKKISIIKEHGRIFKLSKTTKKKENSPILKQKIINNNVQSLHTTKDGDKKILPAEIVGNDDFLMSQIIRMIPNSKERANLRLTSKRLNILCNSKLNNKPFQKFLTRENSNGFEWEIFNRKNVHTFVEVVGDTLAIRVPHCNSNVLAYLEKRREMIEFHRFKIKKLEVENIHDGCLNFFKKLDCFENVEMVTFHPVNASTLVLKFFECCSNLKPSIVRFAWLYLSRIIFHPTYGNVDFDKLFPKSVKTIQIDCNLYAIQWLFKLSDHIPNMYFDTLILGDGFYNGLNILSGIREKSLKLMRCFQNVEIKFNEELEYDVTSSLLGNLSLFEIDGGTKLSYDVMITLHKFRYVRFNPLHDELMPEDIDIRLAAYNILNIHHFRVQCDSSWTKPSKFYINPFPKLFEMMRNLTTLELSMRIFRSTDEFKVLVKKLSINIKNVKLSQCEKLKSACIESLADACKQITYLSLEHVKSNAISIKKTISVFKNLKGFSIFFLYHNKNIDSFNDLIKINDTNGVATLNWPELDFLQVVFNSPRVKVKKLIEQIEKNTPRKCGEFIIKYHSKKSFCSSEVLEILIQKSSKYYCKFIGLFSTPVWIKD</sequence>
<evidence type="ECO:0000313" key="2">
    <source>
        <dbReference type="Proteomes" id="UP000035682"/>
    </source>
</evidence>
<dbReference type="EMBL" id="LN609529">
    <property type="protein sequence ID" value="CEF66134.1"/>
    <property type="molecule type" value="Genomic_DNA"/>
</dbReference>
<dbReference type="Proteomes" id="UP000035682">
    <property type="component" value="Unplaced"/>
</dbReference>
<dbReference type="CTD" id="36378498"/>